<dbReference type="InterPro" id="IPR003593">
    <property type="entry name" value="AAA+_ATPase"/>
</dbReference>
<dbReference type="InterPro" id="IPR015856">
    <property type="entry name" value="ABC_transpr_CbiO/EcfA_su"/>
</dbReference>
<keyword evidence="2" id="KW-0813">Transport</keyword>
<dbReference type="SUPFAM" id="SSF52540">
    <property type="entry name" value="P-loop containing nucleoside triphosphate hydrolases"/>
    <property type="match status" value="1"/>
</dbReference>
<sequence length="289" mass="30945">MPLLEMSDVTFTYRGAPEPSLRNVTLNIEIGDVVGLAGASGAGKTTLCLTMAGLVPHSTGGDLDGTVRLGGRDTEAGHLGDYLCPVDSDRALVAMTFQDPESQVIGMSVEEDLAFGMENLGLSRDVMRERLDWVLDFVGLADLRRTFPFALSGGQKQRVAIAAALVMQPRLLILDEPTSELDPQSRAEIYDLIHQMSQRLELAVVVVDHSLEDLATTANRLLVLDRGALVCQGGPDEVLRQIPLLQQVGIRPPDVAVIGAACIEAGLVEPAVGTLSDETRLVDALRTLP</sequence>
<dbReference type="Gene3D" id="3.40.50.300">
    <property type="entry name" value="P-loop containing nucleotide triphosphate hydrolases"/>
    <property type="match status" value="1"/>
</dbReference>
<dbReference type="InterPro" id="IPR027417">
    <property type="entry name" value="P-loop_NTPase"/>
</dbReference>
<dbReference type="InterPro" id="IPR050095">
    <property type="entry name" value="ECF_ABC_transporter_ATP-bd"/>
</dbReference>
<comment type="similarity">
    <text evidence="1">Belongs to the ABC transporter superfamily.</text>
</comment>
<keyword evidence="4 6" id="KW-0067">ATP-binding</keyword>
<dbReference type="Proteomes" id="UP001058271">
    <property type="component" value="Chromosome"/>
</dbReference>
<evidence type="ECO:0000313" key="6">
    <source>
        <dbReference type="EMBL" id="UWZ39139.1"/>
    </source>
</evidence>
<evidence type="ECO:0000259" key="5">
    <source>
        <dbReference type="PROSITE" id="PS50893"/>
    </source>
</evidence>
<evidence type="ECO:0000313" key="7">
    <source>
        <dbReference type="Proteomes" id="UP001058271"/>
    </source>
</evidence>
<evidence type="ECO:0000256" key="3">
    <source>
        <dbReference type="ARBA" id="ARBA00022741"/>
    </source>
</evidence>
<protein>
    <submittedName>
        <fullName evidence="6">ABC transporter ATP-binding protein</fullName>
    </submittedName>
</protein>
<name>A0ABY5ZBV6_9ACTN</name>
<organism evidence="6 7">
    <name type="scientific">Dactylosporangium roseum</name>
    <dbReference type="NCBI Taxonomy" id="47989"/>
    <lineage>
        <taxon>Bacteria</taxon>
        <taxon>Bacillati</taxon>
        <taxon>Actinomycetota</taxon>
        <taxon>Actinomycetes</taxon>
        <taxon>Micromonosporales</taxon>
        <taxon>Micromonosporaceae</taxon>
        <taxon>Dactylosporangium</taxon>
    </lineage>
</organism>
<dbReference type="Pfam" id="PF00005">
    <property type="entry name" value="ABC_tran"/>
    <property type="match status" value="1"/>
</dbReference>
<dbReference type="PROSITE" id="PS00211">
    <property type="entry name" value="ABC_TRANSPORTER_1"/>
    <property type="match status" value="1"/>
</dbReference>
<dbReference type="SMART" id="SM00382">
    <property type="entry name" value="AAA"/>
    <property type="match status" value="1"/>
</dbReference>
<dbReference type="RefSeq" id="WP_260728540.1">
    <property type="nucleotide sequence ID" value="NZ_BAAABS010000015.1"/>
</dbReference>
<gene>
    <name evidence="6" type="ORF">Drose_13465</name>
</gene>
<dbReference type="PANTHER" id="PTHR43553">
    <property type="entry name" value="HEAVY METAL TRANSPORTER"/>
    <property type="match status" value="1"/>
</dbReference>
<evidence type="ECO:0000256" key="1">
    <source>
        <dbReference type="ARBA" id="ARBA00005417"/>
    </source>
</evidence>
<dbReference type="PANTHER" id="PTHR43553:SF24">
    <property type="entry name" value="ENERGY-COUPLING FACTOR TRANSPORTER ATP-BINDING PROTEIN ECFA1"/>
    <property type="match status" value="1"/>
</dbReference>
<evidence type="ECO:0000256" key="2">
    <source>
        <dbReference type="ARBA" id="ARBA00022448"/>
    </source>
</evidence>
<dbReference type="GO" id="GO:0005524">
    <property type="term" value="F:ATP binding"/>
    <property type="evidence" value="ECO:0007669"/>
    <property type="project" value="UniProtKB-KW"/>
</dbReference>
<accession>A0ABY5ZBV6</accession>
<feature type="domain" description="ABC transporter" evidence="5">
    <location>
        <begin position="4"/>
        <end position="251"/>
    </location>
</feature>
<dbReference type="InterPro" id="IPR017871">
    <property type="entry name" value="ABC_transporter-like_CS"/>
</dbReference>
<dbReference type="CDD" id="cd03225">
    <property type="entry name" value="ABC_cobalt_CbiO_domain1"/>
    <property type="match status" value="1"/>
</dbReference>
<dbReference type="InterPro" id="IPR003439">
    <property type="entry name" value="ABC_transporter-like_ATP-bd"/>
</dbReference>
<evidence type="ECO:0000256" key="4">
    <source>
        <dbReference type="ARBA" id="ARBA00022840"/>
    </source>
</evidence>
<dbReference type="EMBL" id="CP073721">
    <property type="protein sequence ID" value="UWZ39139.1"/>
    <property type="molecule type" value="Genomic_DNA"/>
</dbReference>
<dbReference type="PROSITE" id="PS50893">
    <property type="entry name" value="ABC_TRANSPORTER_2"/>
    <property type="match status" value="1"/>
</dbReference>
<keyword evidence="3" id="KW-0547">Nucleotide-binding</keyword>
<keyword evidence="7" id="KW-1185">Reference proteome</keyword>
<reference evidence="6" key="1">
    <citation type="submission" date="2021-04" db="EMBL/GenBank/DDBJ databases">
        <title>Biosynthetic gene clusters of Dactylosporangioum roseum.</title>
        <authorList>
            <person name="Hartkoorn R.C."/>
            <person name="Beaudoing E."/>
            <person name="Hot D."/>
            <person name="Moureu S."/>
        </authorList>
    </citation>
    <scope>NUCLEOTIDE SEQUENCE</scope>
    <source>
        <strain evidence="6">NRRL B-16295</strain>
    </source>
</reference>
<proteinExistence type="inferred from homology"/>